<comment type="caution">
    <text evidence="2">The sequence shown here is derived from an EMBL/GenBank/DDBJ whole genome shotgun (WGS) entry which is preliminary data.</text>
</comment>
<keyword evidence="1" id="KW-0175">Coiled coil</keyword>
<evidence type="ECO:0000256" key="1">
    <source>
        <dbReference type="SAM" id="Coils"/>
    </source>
</evidence>
<reference evidence="3" key="1">
    <citation type="submission" date="2017-09" db="EMBL/GenBank/DDBJ databases">
        <title>Depth-based differentiation of microbial function through sediment-hosted aquifers and enrichment of novel symbionts in the deep terrestrial subsurface.</title>
        <authorList>
            <person name="Probst A.J."/>
            <person name="Ladd B."/>
            <person name="Jarett J.K."/>
            <person name="Geller-Mcgrath D.E."/>
            <person name="Sieber C.M.K."/>
            <person name="Emerson J.B."/>
            <person name="Anantharaman K."/>
            <person name="Thomas B.C."/>
            <person name="Malmstrom R."/>
            <person name="Stieglmeier M."/>
            <person name="Klingl A."/>
            <person name="Woyke T."/>
            <person name="Ryan C.M."/>
            <person name="Banfield J.F."/>
        </authorList>
    </citation>
    <scope>NUCLEOTIDE SEQUENCE [LARGE SCALE GENOMIC DNA]</scope>
</reference>
<protein>
    <submittedName>
        <fullName evidence="2">Uncharacterized protein</fullName>
    </submittedName>
</protein>
<dbReference type="Proteomes" id="UP000230251">
    <property type="component" value="Unassembled WGS sequence"/>
</dbReference>
<evidence type="ECO:0000313" key="2">
    <source>
        <dbReference type="EMBL" id="PJC24892.1"/>
    </source>
</evidence>
<proteinExistence type="predicted"/>
<gene>
    <name evidence="2" type="ORF">CO057_00520</name>
</gene>
<name>A0A2M8EQ87_9BACT</name>
<evidence type="ECO:0000313" key="3">
    <source>
        <dbReference type="Proteomes" id="UP000230251"/>
    </source>
</evidence>
<dbReference type="AlphaFoldDB" id="A0A2M8EQ87"/>
<dbReference type="EMBL" id="PFSI01000011">
    <property type="protein sequence ID" value="PJC24892.1"/>
    <property type="molecule type" value="Genomic_DNA"/>
</dbReference>
<organism evidence="2 3">
    <name type="scientific">Candidatus Uhrbacteria bacterium CG_4_9_14_0_2_um_filter_41_50</name>
    <dbReference type="NCBI Taxonomy" id="1975031"/>
    <lineage>
        <taxon>Bacteria</taxon>
        <taxon>Candidatus Uhriibacteriota</taxon>
    </lineage>
</organism>
<sequence length="115" mass="14099">MKKLEEVYKRLQESKKRRRDISKMYKDELSQSARYQEIVDEMAKLREEKKSIENEIKSSSRDYKELDDIKIDIQTDQELLSDIALSMYVEKEQIEIIDEYENKWYPMFKVTFKKE</sequence>
<feature type="coiled-coil region" evidence="1">
    <location>
        <begin position="1"/>
        <end position="69"/>
    </location>
</feature>
<accession>A0A2M8EQ87</accession>